<dbReference type="GO" id="GO:0004355">
    <property type="term" value="F:glutamate synthase (NADPH) activity"/>
    <property type="evidence" value="ECO:0007669"/>
    <property type="project" value="UniProtKB-EC"/>
</dbReference>
<keyword evidence="10" id="KW-1185">Reference proteome</keyword>
<evidence type="ECO:0000256" key="7">
    <source>
        <dbReference type="ARBA" id="ARBA00029440"/>
    </source>
</evidence>
<dbReference type="InterPro" id="IPR036188">
    <property type="entry name" value="FAD/NAD-bd_sf"/>
</dbReference>
<dbReference type="FunFam" id="3.50.50.60:FF:000124">
    <property type="entry name" value="Glutamate synthase small subunit"/>
    <property type="match status" value="1"/>
</dbReference>
<organism evidence="9 10">
    <name type="scientific">Nocardioides perillae</name>
    <dbReference type="NCBI Taxonomy" id="1119534"/>
    <lineage>
        <taxon>Bacteria</taxon>
        <taxon>Bacillati</taxon>
        <taxon>Actinomycetota</taxon>
        <taxon>Actinomycetes</taxon>
        <taxon>Propionibacteriales</taxon>
        <taxon>Nocardioidaceae</taxon>
        <taxon>Nocardioides</taxon>
    </lineage>
</organism>
<feature type="domain" description="4Fe-4S ferredoxin-type" evidence="8">
    <location>
        <begin position="39"/>
        <end position="72"/>
    </location>
</feature>
<dbReference type="Gene3D" id="3.50.50.60">
    <property type="entry name" value="FAD/NAD(P)-binding domain"/>
    <property type="match status" value="2"/>
</dbReference>
<evidence type="ECO:0000256" key="3">
    <source>
        <dbReference type="ARBA" id="ARBA00023002"/>
    </source>
</evidence>
<dbReference type="SUPFAM" id="SSF46548">
    <property type="entry name" value="alpha-helical ferredoxin"/>
    <property type="match status" value="1"/>
</dbReference>
<keyword evidence="5" id="KW-0411">Iron-sulfur</keyword>
<evidence type="ECO:0000256" key="4">
    <source>
        <dbReference type="ARBA" id="ARBA00023004"/>
    </source>
</evidence>
<dbReference type="PANTHER" id="PTHR43100">
    <property type="entry name" value="GLUTAMATE SYNTHASE [NADPH] SMALL CHAIN"/>
    <property type="match status" value="1"/>
</dbReference>
<dbReference type="PANTHER" id="PTHR43100:SF1">
    <property type="entry name" value="GLUTAMATE SYNTHASE [NADPH] SMALL CHAIN"/>
    <property type="match status" value="1"/>
</dbReference>
<keyword evidence="4" id="KW-0408">Iron</keyword>
<evidence type="ECO:0000256" key="1">
    <source>
        <dbReference type="ARBA" id="ARBA00022605"/>
    </source>
</evidence>
<accession>A0A7Y9RVN4</accession>
<dbReference type="GO" id="GO:0051536">
    <property type="term" value="F:iron-sulfur cluster binding"/>
    <property type="evidence" value="ECO:0007669"/>
    <property type="project" value="UniProtKB-KW"/>
</dbReference>
<dbReference type="NCBIfam" id="TIGR01317">
    <property type="entry name" value="GOGAT_sm_gam"/>
    <property type="match status" value="1"/>
</dbReference>
<dbReference type="EC" id="1.4.1.14" evidence="9"/>
<dbReference type="Proteomes" id="UP000544110">
    <property type="component" value="Unassembled WGS sequence"/>
</dbReference>
<dbReference type="AlphaFoldDB" id="A0A7Y9RVN4"/>
<dbReference type="InterPro" id="IPR006005">
    <property type="entry name" value="Glut_synth_ssu1"/>
</dbReference>
<proteinExistence type="predicted"/>
<dbReference type="InterPro" id="IPR017896">
    <property type="entry name" value="4Fe4S_Fe-S-bd"/>
</dbReference>
<dbReference type="GO" id="GO:0016040">
    <property type="term" value="F:glutamate synthase (NADH) activity"/>
    <property type="evidence" value="ECO:0007669"/>
    <property type="project" value="UniProtKB-EC"/>
</dbReference>
<evidence type="ECO:0000256" key="6">
    <source>
        <dbReference type="ARBA" id="ARBA00023164"/>
    </source>
</evidence>
<comment type="pathway">
    <text evidence="7">Amino-acid biosynthesis.</text>
</comment>
<dbReference type="InterPro" id="IPR023753">
    <property type="entry name" value="FAD/NAD-binding_dom"/>
</dbReference>
<dbReference type="Pfam" id="PF07992">
    <property type="entry name" value="Pyr_redox_2"/>
    <property type="match status" value="2"/>
</dbReference>
<dbReference type="EMBL" id="JACCAC010000001">
    <property type="protein sequence ID" value="NYG56194.1"/>
    <property type="molecule type" value="Genomic_DNA"/>
</dbReference>
<dbReference type="InterPro" id="IPR051394">
    <property type="entry name" value="Glutamate_Synthase"/>
</dbReference>
<comment type="caution">
    <text evidence="9">The sequence shown here is derived from an EMBL/GenBank/DDBJ whole genome shotgun (WGS) entry which is preliminary data.</text>
</comment>
<dbReference type="SUPFAM" id="SSF51971">
    <property type="entry name" value="Nucleotide-binding domain"/>
    <property type="match status" value="2"/>
</dbReference>
<dbReference type="GO" id="GO:0046872">
    <property type="term" value="F:metal ion binding"/>
    <property type="evidence" value="ECO:0007669"/>
    <property type="project" value="UniProtKB-KW"/>
</dbReference>
<keyword evidence="6" id="KW-0314">Glutamate biosynthesis</keyword>
<dbReference type="InterPro" id="IPR009051">
    <property type="entry name" value="Helical_ferredxn"/>
</dbReference>
<keyword evidence="3 9" id="KW-0560">Oxidoreductase</keyword>
<evidence type="ECO:0000313" key="10">
    <source>
        <dbReference type="Proteomes" id="UP000544110"/>
    </source>
</evidence>
<dbReference type="EC" id="1.4.1.13" evidence="9"/>
<dbReference type="GO" id="GO:0006537">
    <property type="term" value="P:glutamate biosynthetic process"/>
    <property type="evidence" value="ECO:0007669"/>
    <property type="project" value="UniProtKB-KW"/>
</dbReference>
<keyword evidence="2" id="KW-0479">Metal-binding</keyword>
<dbReference type="RefSeq" id="WP_179518492.1">
    <property type="nucleotide sequence ID" value="NZ_JACCAC010000001.1"/>
</dbReference>
<gene>
    <name evidence="9" type="ORF">BJ989_002498</name>
</gene>
<evidence type="ECO:0000259" key="8">
    <source>
        <dbReference type="PROSITE" id="PS51379"/>
    </source>
</evidence>
<protein>
    <submittedName>
        <fullName evidence="9">Glutamate synthase (NADPH/NADH) small chain</fullName>
        <ecNumber evidence="9">1.4.1.13</ecNumber>
        <ecNumber evidence="9">1.4.1.14</ecNumber>
    </submittedName>
</protein>
<evidence type="ECO:0000256" key="5">
    <source>
        <dbReference type="ARBA" id="ARBA00023014"/>
    </source>
</evidence>
<dbReference type="PRINTS" id="PR00419">
    <property type="entry name" value="ADXRDTASE"/>
</dbReference>
<evidence type="ECO:0000256" key="2">
    <source>
        <dbReference type="ARBA" id="ARBA00022723"/>
    </source>
</evidence>
<name>A0A7Y9RVN4_9ACTN</name>
<reference evidence="9 10" key="1">
    <citation type="submission" date="2020-07" db="EMBL/GenBank/DDBJ databases">
        <title>Sequencing the genomes of 1000 actinobacteria strains.</title>
        <authorList>
            <person name="Klenk H.-P."/>
        </authorList>
    </citation>
    <scope>NUCLEOTIDE SEQUENCE [LARGE SCALE GENOMIC DNA]</scope>
    <source>
        <strain evidence="9 10">DSM 24552</strain>
    </source>
</reference>
<sequence>MADPKGFLKEGRKGAPRRPVDERVNDWAEVYPDGVGRALLPIITPQAGRCMDCGIPFCHQGCPLGNIIPEWNDLVWRDDWEGAIERLHATNNFPEFTGRLCPAPCETACVLGINQDPVTIKNVEVSIADKAWESGFVRPQPPEWLSGRTVAVVGSGPAGLAAAQQLTRAGHTVAVYERADKIGGLLRYGIPEFKMEKKHLDRRLDQMRREGTVFRAGVDVGGQLTGRELRERYDAVVLATGSTVPRDLPAPGRELAGIHQAMDFLPQANRSALGEQVEGQVTAAGKHVVIIGGGDTGADCLGTSIRQGAASITQLEIMPRPAEERPSSQPWPTYPMTFKVSSAHEEGGERVYAVSTQEFLGDDAGHVRALRIVDVEMVDGRFQEVEGSAREIPADLVLFAMGFTGPEPTGLLEQLGVELDERGNVVRDAAYATTVEGVFVAGDAGRGQSLIVWAIAEGRAAAAAVDEFLTGSTALPRPVAPTDRPLVAG</sequence>
<dbReference type="GO" id="GO:0016639">
    <property type="term" value="F:oxidoreductase activity, acting on the CH-NH2 group of donors, NAD or NADP as acceptor"/>
    <property type="evidence" value="ECO:0007669"/>
    <property type="project" value="InterPro"/>
</dbReference>
<dbReference type="PROSITE" id="PS51379">
    <property type="entry name" value="4FE4S_FER_2"/>
    <property type="match status" value="1"/>
</dbReference>
<dbReference type="InterPro" id="IPR028261">
    <property type="entry name" value="DPD_II"/>
</dbReference>
<dbReference type="Pfam" id="PF14691">
    <property type="entry name" value="Fer4_20"/>
    <property type="match status" value="1"/>
</dbReference>
<dbReference type="Gene3D" id="1.10.1060.10">
    <property type="entry name" value="Alpha-helical ferredoxin"/>
    <property type="match status" value="1"/>
</dbReference>
<keyword evidence="1" id="KW-0028">Amino-acid biosynthesis</keyword>
<evidence type="ECO:0000313" key="9">
    <source>
        <dbReference type="EMBL" id="NYG56194.1"/>
    </source>
</evidence>